<name>A0A9N9EAW4_9GLOM</name>
<dbReference type="OrthoDB" id="2441131at2759"/>
<accession>A0A9N9EAW4</accession>
<feature type="compositionally biased region" description="Polar residues" evidence="1">
    <location>
        <begin position="76"/>
        <end position="98"/>
    </location>
</feature>
<feature type="region of interest" description="Disordered" evidence="1">
    <location>
        <begin position="76"/>
        <end position="114"/>
    </location>
</feature>
<evidence type="ECO:0000313" key="2">
    <source>
        <dbReference type="EMBL" id="CAG8669177.1"/>
    </source>
</evidence>
<feature type="non-terminal residue" evidence="2">
    <location>
        <position position="1"/>
    </location>
</feature>
<comment type="caution">
    <text evidence="2">The sequence shown here is derived from an EMBL/GenBank/DDBJ whole genome shotgun (WGS) entry which is preliminary data.</text>
</comment>
<feature type="non-terminal residue" evidence="2">
    <location>
        <position position="218"/>
    </location>
</feature>
<evidence type="ECO:0000313" key="3">
    <source>
        <dbReference type="Proteomes" id="UP000789572"/>
    </source>
</evidence>
<gene>
    <name evidence="2" type="ORF">POCULU_LOCUS10869</name>
</gene>
<dbReference type="EMBL" id="CAJVPJ010006504">
    <property type="protein sequence ID" value="CAG8669177.1"/>
    <property type="molecule type" value="Genomic_DNA"/>
</dbReference>
<dbReference type="AlphaFoldDB" id="A0A9N9EAW4"/>
<organism evidence="2 3">
    <name type="scientific">Paraglomus occultum</name>
    <dbReference type="NCBI Taxonomy" id="144539"/>
    <lineage>
        <taxon>Eukaryota</taxon>
        <taxon>Fungi</taxon>
        <taxon>Fungi incertae sedis</taxon>
        <taxon>Mucoromycota</taxon>
        <taxon>Glomeromycotina</taxon>
        <taxon>Glomeromycetes</taxon>
        <taxon>Paraglomerales</taxon>
        <taxon>Paraglomeraceae</taxon>
        <taxon>Paraglomus</taxon>
    </lineage>
</organism>
<keyword evidence="3" id="KW-1185">Reference proteome</keyword>
<sequence>GINAFFTELKNMWLERTPNLYEGKVYQQTSYNPKIIETPVISQTPDIQKMINEALAKQKSESDAEIEKLRKEVLQSNGASPLQSQKTQKTQAPVSQTVEPVRQPRGPPSNLKTEEDYEKYYLAKFFNNLGIYGNEDLDSNYPKKPFQRSRPQQKDNSIRLEEKVDEIGHMLSHLNINNQPKKPIVKSNRTQRYYPFQPLNYSFSANEENNGYNEENDI</sequence>
<protein>
    <submittedName>
        <fullName evidence="2">5338_t:CDS:1</fullName>
    </submittedName>
</protein>
<reference evidence="2" key="1">
    <citation type="submission" date="2021-06" db="EMBL/GenBank/DDBJ databases">
        <authorList>
            <person name="Kallberg Y."/>
            <person name="Tangrot J."/>
            <person name="Rosling A."/>
        </authorList>
    </citation>
    <scope>NUCLEOTIDE SEQUENCE</scope>
    <source>
        <strain evidence="2">IA702</strain>
    </source>
</reference>
<proteinExistence type="predicted"/>
<dbReference type="Proteomes" id="UP000789572">
    <property type="component" value="Unassembled WGS sequence"/>
</dbReference>
<evidence type="ECO:0000256" key="1">
    <source>
        <dbReference type="SAM" id="MobiDB-lite"/>
    </source>
</evidence>